<dbReference type="Pfam" id="PF13489">
    <property type="entry name" value="Methyltransf_23"/>
    <property type="match status" value="1"/>
</dbReference>
<proteinExistence type="predicted"/>
<evidence type="ECO:0000313" key="2">
    <source>
        <dbReference type="EMBL" id="PMD47706.1"/>
    </source>
</evidence>
<evidence type="ECO:0000256" key="1">
    <source>
        <dbReference type="SAM" id="MobiDB-lite"/>
    </source>
</evidence>
<evidence type="ECO:0000313" key="3">
    <source>
        <dbReference type="Proteomes" id="UP000235786"/>
    </source>
</evidence>
<dbReference type="OrthoDB" id="2013972at2759"/>
<dbReference type="Proteomes" id="UP000235786">
    <property type="component" value="Unassembled WGS sequence"/>
</dbReference>
<keyword evidence="3" id="KW-1185">Reference proteome</keyword>
<organism evidence="2 3">
    <name type="scientific">Hyaloscypha variabilis (strain UAMH 11265 / GT02V1 / F)</name>
    <name type="common">Meliniomyces variabilis</name>
    <dbReference type="NCBI Taxonomy" id="1149755"/>
    <lineage>
        <taxon>Eukaryota</taxon>
        <taxon>Fungi</taxon>
        <taxon>Dikarya</taxon>
        <taxon>Ascomycota</taxon>
        <taxon>Pezizomycotina</taxon>
        <taxon>Leotiomycetes</taxon>
        <taxon>Helotiales</taxon>
        <taxon>Hyaloscyphaceae</taxon>
        <taxon>Hyaloscypha</taxon>
        <taxon>Hyaloscypha variabilis</taxon>
    </lineage>
</organism>
<gene>
    <name evidence="2" type="ORF">L207DRAFT_628305</name>
</gene>
<dbReference type="EMBL" id="KZ613938">
    <property type="protein sequence ID" value="PMD47706.1"/>
    <property type="molecule type" value="Genomic_DNA"/>
</dbReference>
<feature type="region of interest" description="Disordered" evidence="1">
    <location>
        <begin position="1"/>
        <end position="39"/>
    </location>
</feature>
<keyword evidence="2" id="KW-0489">Methyltransferase</keyword>
<dbReference type="PANTHER" id="PTHR43591:SF102">
    <property type="entry name" value="S-ADENOSYL-L-METHIONINE-DEPENDENT METHYLTRANSFERASE"/>
    <property type="match status" value="1"/>
</dbReference>
<dbReference type="InterPro" id="IPR029063">
    <property type="entry name" value="SAM-dependent_MTases_sf"/>
</dbReference>
<dbReference type="SUPFAM" id="SSF53335">
    <property type="entry name" value="S-adenosyl-L-methionine-dependent methyltransferases"/>
    <property type="match status" value="1"/>
</dbReference>
<protein>
    <submittedName>
        <fullName evidence="2">S-adenosyl-L-methionine-dependent methyltransferase</fullName>
    </submittedName>
</protein>
<name>A0A2J6SAC1_HYAVF</name>
<dbReference type="PANTHER" id="PTHR43591">
    <property type="entry name" value="METHYLTRANSFERASE"/>
    <property type="match status" value="1"/>
</dbReference>
<dbReference type="GO" id="GO:0032259">
    <property type="term" value="P:methylation"/>
    <property type="evidence" value="ECO:0007669"/>
    <property type="project" value="UniProtKB-KW"/>
</dbReference>
<dbReference type="GO" id="GO:0008168">
    <property type="term" value="F:methyltransferase activity"/>
    <property type="evidence" value="ECO:0007669"/>
    <property type="project" value="UniProtKB-KW"/>
</dbReference>
<feature type="compositionally biased region" description="Polar residues" evidence="1">
    <location>
        <begin position="14"/>
        <end position="39"/>
    </location>
</feature>
<accession>A0A2J6SAC1</accession>
<sequence length="366" mass="40921">MASDPPSGEIDPSEQLSDTSHPSQLQHSSGETTRNQDLLSDTDSALGASLLESTTSVTDSIYSSIEENGRQYHSFRNGQYVLPNDEQEQERLDLQNHLFSLTLEGKLYLAPLDPKTLHNVLDIGTGTGIWAIDFADMHPQAKITGTDLSAVQPKYVPSNLQFEICDAEEDWNFSTKFDYIHGRMLTVCFKDVKEVFRNAFKALRPGGWLEMQDANAPARSDDGSSDGTAWVAWWDNLIAAGKKLGRPFGTEPPNYVRYMEEVGFVDVHVEVRRWPFGPWMQDKRMKDIGLWARANAIDALQATAMAVLTRGGGRTRQEVEAELVAVRKDLMSRDIHSYMPIYFVWGRKPEENSTRSSPEAGSPTGS</sequence>
<dbReference type="AlphaFoldDB" id="A0A2J6SAC1"/>
<dbReference type="Gene3D" id="3.40.50.150">
    <property type="entry name" value="Vaccinia Virus protein VP39"/>
    <property type="match status" value="1"/>
</dbReference>
<keyword evidence="2" id="KW-0808">Transferase</keyword>
<dbReference type="CDD" id="cd02440">
    <property type="entry name" value="AdoMet_MTases"/>
    <property type="match status" value="1"/>
</dbReference>
<reference evidence="2 3" key="1">
    <citation type="submission" date="2016-04" db="EMBL/GenBank/DDBJ databases">
        <title>A degradative enzymes factory behind the ericoid mycorrhizal symbiosis.</title>
        <authorList>
            <consortium name="DOE Joint Genome Institute"/>
            <person name="Martino E."/>
            <person name="Morin E."/>
            <person name="Grelet G."/>
            <person name="Kuo A."/>
            <person name="Kohler A."/>
            <person name="Daghino S."/>
            <person name="Barry K."/>
            <person name="Choi C."/>
            <person name="Cichocki N."/>
            <person name="Clum A."/>
            <person name="Copeland A."/>
            <person name="Hainaut M."/>
            <person name="Haridas S."/>
            <person name="Labutti K."/>
            <person name="Lindquist E."/>
            <person name="Lipzen A."/>
            <person name="Khouja H.-R."/>
            <person name="Murat C."/>
            <person name="Ohm R."/>
            <person name="Olson A."/>
            <person name="Spatafora J."/>
            <person name="Veneault-Fourrey C."/>
            <person name="Henrissat B."/>
            <person name="Grigoriev I."/>
            <person name="Martin F."/>
            <person name="Perotto S."/>
        </authorList>
    </citation>
    <scope>NUCLEOTIDE SEQUENCE [LARGE SCALE GENOMIC DNA]</scope>
    <source>
        <strain evidence="2 3">F</strain>
    </source>
</reference>